<reference evidence="1" key="1">
    <citation type="submission" date="2020-04" db="EMBL/GenBank/DDBJ databases">
        <authorList>
            <person name="Chiriac C."/>
            <person name="Salcher M."/>
            <person name="Ghai R."/>
            <person name="Kavagutti S V."/>
        </authorList>
    </citation>
    <scope>NUCLEOTIDE SEQUENCE</scope>
</reference>
<dbReference type="EMBL" id="LR796491">
    <property type="protein sequence ID" value="CAB4147846.1"/>
    <property type="molecule type" value="Genomic_DNA"/>
</dbReference>
<sequence>MSDTISRQAAIDAVRSVPPGTTCRGDAIIAAINAIPSQPTKSDASDKGETK</sequence>
<organism evidence="1">
    <name type="scientific">uncultured Caudovirales phage</name>
    <dbReference type="NCBI Taxonomy" id="2100421"/>
    <lineage>
        <taxon>Viruses</taxon>
        <taxon>Duplodnaviria</taxon>
        <taxon>Heunggongvirae</taxon>
        <taxon>Uroviricota</taxon>
        <taxon>Caudoviricetes</taxon>
        <taxon>Peduoviridae</taxon>
        <taxon>Maltschvirus</taxon>
        <taxon>Maltschvirus maltsch</taxon>
    </lineage>
</organism>
<name>A0A6J5MS27_9CAUD</name>
<evidence type="ECO:0000313" key="1">
    <source>
        <dbReference type="EMBL" id="CAB4147846.1"/>
    </source>
</evidence>
<protein>
    <submittedName>
        <fullName evidence="1">Uncharacterized protein</fullName>
    </submittedName>
</protein>
<proteinExistence type="predicted"/>
<gene>
    <name evidence="1" type="ORF">UFOVP506_49</name>
</gene>
<accession>A0A6J5MS27</accession>